<proteinExistence type="predicted"/>
<evidence type="ECO:0000313" key="3">
    <source>
        <dbReference type="Proteomes" id="UP000001396"/>
    </source>
</evidence>
<name>D3BL96_HETP5</name>
<dbReference type="AlphaFoldDB" id="D3BL96"/>
<dbReference type="InParanoid" id="D3BL96"/>
<evidence type="ECO:0000313" key="2">
    <source>
        <dbReference type="EMBL" id="EFA77830.1"/>
    </source>
</evidence>
<dbReference type="InterPro" id="IPR006016">
    <property type="entry name" value="UspA"/>
</dbReference>
<gene>
    <name evidence="2" type="ORF">PPL_09328</name>
</gene>
<dbReference type="GeneID" id="31364803"/>
<dbReference type="InterPro" id="IPR014729">
    <property type="entry name" value="Rossmann-like_a/b/a_fold"/>
</dbReference>
<dbReference type="Proteomes" id="UP000001396">
    <property type="component" value="Unassembled WGS sequence"/>
</dbReference>
<dbReference type="PANTHER" id="PTHR31964">
    <property type="entry name" value="ADENINE NUCLEOTIDE ALPHA HYDROLASES-LIKE SUPERFAMILY PROTEIN"/>
    <property type="match status" value="1"/>
</dbReference>
<dbReference type="RefSeq" id="XP_020429958.1">
    <property type="nucleotide sequence ID" value="XM_020580125.1"/>
</dbReference>
<comment type="caution">
    <text evidence="2">The sequence shown here is derived from an EMBL/GenBank/DDBJ whole genome shotgun (WGS) entry which is preliminary data.</text>
</comment>
<dbReference type="CDD" id="cd00293">
    <property type="entry name" value="USP-like"/>
    <property type="match status" value="1"/>
</dbReference>
<protein>
    <recommendedName>
        <fullName evidence="1">UspA domain-containing protein</fullName>
    </recommendedName>
</protein>
<accession>D3BL96</accession>
<evidence type="ECO:0000259" key="1">
    <source>
        <dbReference type="Pfam" id="PF00582"/>
    </source>
</evidence>
<feature type="domain" description="UspA" evidence="1">
    <location>
        <begin position="4"/>
        <end position="142"/>
    </location>
</feature>
<dbReference type="Pfam" id="PF00582">
    <property type="entry name" value="Usp"/>
    <property type="match status" value="1"/>
</dbReference>
<reference evidence="2 3" key="1">
    <citation type="journal article" date="2011" name="Genome Res.">
        <title>Phylogeny-wide analysis of social amoeba genomes highlights ancient origins for complex intercellular communication.</title>
        <authorList>
            <person name="Heidel A.J."/>
            <person name="Lawal H.M."/>
            <person name="Felder M."/>
            <person name="Schilde C."/>
            <person name="Helps N.R."/>
            <person name="Tunggal B."/>
            <person name="Rivero F."/>
            <person name="John U."/>
            <person name="Schleicher M."/>
            <person name="Eichinger L."/>
            <person name="Platzer M."/>
            <person name="Noegel A.A."/>
            <person name="Schaap P."/>
            <person name="Gloeckner G."/>
        </authorList>
    </citation>
    <scope>NUCLEOTIDE SEQUENCE [LARGE SCALE GENOMIC DNA]</scope>
    <source>
        <strain evidence="3">ATCC 26659 / Pp 5 / PN500</strain>
    </source>
</reference>
<dbReference type="SUPFAM" id="SSF52402">
    <property type="entry name" value="Adenine nucleotide alpha hydrolases-like"/>
    <property type="match status" value="1"/>
</dbReference>
<dbReference type="Gene3D" id="3.40.50.620">
    <property type="entry name" value="HUPs"/>
    <property type="match status" value="1"/>
</dbReference>
<organism evidence="2 3">
    <name type="scientific">Heterostelium pallidum (strain ATCC 26659 / Pp 5 / PN500)</name>
    <name type="common">Cellular slime mold</name>
    <name type="synonym">Polysphondylium pallidum</name>
    <dbReference type="NCBI Taxonomy" id="670386"/>
    <lineage>
        <taxon>Eukaryota</taxon>
        <taxon>Amoebozoa</taxon>
        <taxon>Evosea</taxon>
        <taxon>Eumycetozoa</taxon>
        <taxon>Dictyostelia</taxon>
        <taxon>Acytosteliales</taxon>
        <taxon>Acytosteliaceae</taxon>
        <taxon>Heterostelium</taxon>
    </lineage>
</organism>
<dbReference type="PANTHER" id="PTHR31964:SF113">
    <property type="entry name" value="USPA DOMAIN-CONTAINING PROTEIN"/>
    <property type="match status" value="1"/>
</dbReference>
<dbReference type="EMBL" id="ADBJ01000039">
    <property type="protein sequence ID" value="EFA77830.1"/>
    <property type="molecule type" value="Genomic_DNA"/>
</dbReference>
<sequence length="162" mass="18090">MKYLIAIDGSDHAHNAFMKAVALYKPGDEIYTLIAIDLVHFMMAAPKLAEETTTLADMKEKMLANGNKLSGQYAELADEHNIAKYKTLLLEGNPRELIVKEVAERKIDILIIGQVGLINNPNISMGSTSTYCIRNCQCDVLLFWSDQTGYETKNATKFSEIE</sequence>
<dbReference type="OMA" id="TSNYCIR"/>
<keyword evidence="3" id="KW-1185">Reference proteome</keyword>
<dbReference type="STRING" id="670386.D3BL96"/>